<comment type="caution">
    <text evidence="2">The sequence shown here is derived from an EMBL/GenBank/DDBJ whole genome shotgun (WGS) entry which is preliminary data.</text>
</comment>
<name>A0A1F5YG18_9BACT</name>
<organism evidence="2 3">
    <name type="scientific">Candidatus Glassbacteria bacterium GWA2_58_10</name>
    <dbReference type="NCBI Taxonomy" id="1817865"/>
    <lineage>
        <taxon>Bacteria</taxon>
        <taxon>Candidatus Glassiibacteriota</taxon>
    </lineage>
</organism>
<evidence type="ECO:0000313" key="2">
    <source>
        <dbReference type="EMBL" id="OGF99083.1"/>
    </source>
</evidence>
<dbReference type="EMBL" id="MFIV01000045">
    <property type="protein sequence ID" value="OGF99083.1"/>
    <property type="molecule type" value="Genomic_DNA"/>
</dbReference>
<feature type="transmembrane region" description="Helical" evidence="1">
    <location>
        <begin position="34"/>
        <end position="56"/>
    </location>
</feature>
<reference evidence="2 3" key="1">
    <citation type="journal article" date="2016" name="Nat. Commun.">
        <title>Thousands of microbial genomes shed light on interconnected biogeochemical processes in an aquifer system.</title>
        <authorList>
            <person name="Anantharaman K."/>
            <person name="Brown C.T."/>
            <person name="Hug L.A."/>
            <person name="Sharon I."/>
            <person name="Castelle C.J."/>
            <person name="Probst A.J."/>
            <person name="Thomas B.C."/>
            <person name="Singh A."/>
            <person name="Wilkins M.J."/>
            <person name="Karaoz U."/>
            <person name="Brodie E.L."/>
            <person name="Williams K.H."/>
            <person name="Hubbard S.S."/>
            <person name="Banfield J.F."/>
        </authorList>
    </citation>
    <scope>NUCLEOTIDE SEQUENCE [LARGE SCALE GENOMIC DNA]</scope>
</reference>
<evidence type="ECO:0000256" key="1">
    <source>
        <dbReference type="SAM" id="Phobius"/>
    </source>
</evidence>
<keyword evidence="1" id="KW-1133">Transmembrane helix</keyword>
<keyword evidence="1" id="KW-0812">Transmembrane</keyword>
<sequence>MEIPVRHRTRLRFTWLIVFSGLAVVLVEKFDFKYAGQISLVARSIFWTSVIAYLSYRVYHRLRRDR</sequence>
<gene>
    <name evidence="2" type="ORF">A2Z86_05435</name>
</gene>
<protein>
    <submittedName>
        <fullName evidence="2">Uncharacterized protein</fullName>
    </submittedName>
</protein>
<accession>A0A1F5YG18</accession>
<dbReference type="AlphaFoldDB" id="A0A1F5YG18"/>
<dbReference type="Proteomes" id="UP000176992">
    <property type="component" value="Unassembled WGS sequence"/>
</dbReference>
<feature type="transmembrane region" description="Helical" evidence="1">
    <location>
        <begin position="12"/>
        <end position="28"/>
    </location>
</feature>
<keyword evidence="1" id="KW-0472">Membrane</keyword>
<proteinExistence type="predicted"/>
<evidence type="ECO:0000313" key="3">
    <source>
        <dbReference type="Proteomes" id="UP000176992"/>
    </source>
</evidence>